<accession>A0A4S8M4C4</accession>
<reference evidence="1 2" key="1">
    <citation type="journal article" date="2019" name="Nat. Ecol. Evol.">
        <title>Megaphylogeny resolves global patterns of mushroom evolution.</title>
        <authorList>
            <person name="Varga T."/>
            <person name="Krizsan K."/>
            <person name="Foldi C."/>
            <person name="Dima B."/>
            <person name="Sanchez-Garcia M."/>
            <person name="Sanchez-Ramirez S."/>
            <person name="Szollosi G.J."/>
            <person name="Szarkandi J.G."/>
            <person name="Papp V."/>
            <person name="Albert L."/>
            <person name="Andreopoulos W."/>
            <person name="Angelini C."/>
            <person name="Antonin V."/>
            <person name="Barry K.W."/>
            <person name="Bougher N.L."/>
            <person name="Buchanan P."/>
            <person name="Buyck B."/>
            <person name="Bense V."/>
            <person name="Catcheside P."/>
            <person name="Chovatia M."/>
            <person name="Cooper J."/>
            <person name="Damon W."/>
            <person name="Desjardin D."/>
            <person name="Finy P."/>
            <person name="Geml J."/>
            <person name="Haridas S."/>
            <person name="Hughes K."/>
            <person name="Justo A."/>
            <person name="Karasinski D."/>
            <person name="Kautmanova I."/>
            <person name="Kiss B."/>
            <person name="Kocsube S."/>
            <person name="Kotiranta H."/>
            <person name="LaButti K.M."/>
            <person name="Lechner B.E."/>
            <person name="Liimatainen K."/>
            <person name="Lipzen A."/>
            <person name="Lukacs Z."/>
            <person name="Mihaltcheva S."/>
            <person name="Morgado L.N."/>
            <person name="Niskanen T."/>
            <person name="Noordeloos M.E."/>
            <person name="Ohm R.A."/>
            <person name="Ortiz-Santana B."/>
            <person name="Ovrebo C."/>
            <person name="Racz N."/>
            <person name="Riley R."/>
            <person name="Savchenko A."/>
            <person name="Shiryaev A."/>
            <person name="Soop K."/>
            <person name="Spirin V."/>
            <person name="Szebenyi C."/>
            <person name="Tomsovsky M."/>
            <person name="Tulloss R.E."/>
            <person name="Uehling J."/>
            <person name="Grigoriev I.V."/>
            <person name="Vagvolgyi C."/>
            <person name="Papp T."/>
            <person name="Martin F.M."/>
            <person name="Miettinen O."/>
            <person name="Hibbett D.S."/>
            <person name="Nagy L.G."/>
        </authorList>
    </citation>
    <scope>NUCLEOTIDE SEQUENCE [LARGE SCALE GENOMIC DNA]</scope>
    <source>
        <strain evidence="1 2">CBS 962.96</strain>
    </source>
</reference>
<sequence length="728" mass="81935">MSSSTNPLWEYFHKGEQQNSTQHKTWCKACVKYYQDSGREELEERIENEDEATKYHEREKAFRQRSVRGEKLAFITHILGSHREKNAQGCPYACNEAKMEAQRQRDGQGNAPTHNKTTTLKRHISTTISDTPVSTPASKKLKQAQLKTYNALEMPFSDAEIKAIQAQALRAQVLSKAPEIFFEDPEVLKLLGMLRKGAVSIMPTAKVLGGHLLDDAAAQVERKLEVVLKGQDLGMLTDQWKSIKKDSIAASYTIELLEVTVLNKDGTAQCSKFEKMIDNLESRYSCKVLFFVTDADGGSKKRRIELGKKCPYLVLPSCWAHQFQLQLGDYFKVYEFGALIAEDATFLIGWLNNHGKVQKIFDSTQEKISKSRYTFIWLHDVKDSLQLAVLKSRAAIIAAHVGAAKSTEKQKLEAEAKRACDLIADGHDRPYSFWQGLESVIGDLELICLATNITQKGSVRPDQVLLNIAGIYLHFSDHPEPELSGEMVKRIEKQWKDCDQAVFLSALILNSYEKLSGFGPRAGLNQFKIANIIVWLYQHMNLRPDNEDSLEERKFKKKQVTNAVYLYLSTTGSFADFESEQQNFESTMGKDPIAAWNALAASPEVKELSVFAIKLFKIVANSAGCESKLHKVGSDIHMENQNAGLVKIRGKWNIHKLPDIGRLLDVPQYSNLLDDIDHEDESERGQLLVTSPKPAASIVRVRVRVRDRMTPTSSGDVATFPHPSKQAI</sequence>
<proteinExistence type="predicted"/>
<protein>
    <recommendedName>
        <fullName evidence="3">DUF659 domain-containing protein</fullName>
    </recommendedName>
</protein>
<evidence type="ECO:0000313" key="2">
    <source>
        <dbReference type="Proteomes" id="UP000297245"/>
    </source>
</evidence>
<dbReference type="AlphaFoldDB" id="A0A4S8M4C4"/>
<evidence type="ECO:0000313" key="1">
    <source>
        <dbReference type="EMBL" id="THU96573.1"/>
    </source>
</evidence>
<dbReference type="Proteomes" id="UP000297245">
    <property type="component" value="Unassembled WGS sequence"/>
</dbReference>
<name>A0A4S8M4C4_DENBC</name>
<dbReference type="SUPFAM" id="SSF53098">
    <property type="entry name" value="Ribonuclease H-like"/>
    <property type="match status" value="1"/>
</dbReference>
<evidence type="ECO:0008006" key="3">
    <source>
        <dbReference type="Google" id="ProtNLM"/>
    </source>
</evidence>
<keyword evidence="2" id="KW-1185">Reference proteome</keyword>
<dbReference type="EMBL" id="ML179174">
    <property type="protein sequence ID" value="THU96573.1"/>
    <property type="molecule type" value="Genomic_DNA"/>
</dbReference>
<gene>
    <name evidence="1" type="ORF">K435DRAFT_858444</name>
</gene>
<dbReference type="InterPro" id="IPR012337">
    <property type="entry name" value="RNaseH-like_sf"/>
</dbReference>
<organism evidence="1 2">
    <name type="scientific">Dendrothele bispora (strain CBS 962.96)</name>
    <dbReference type="NCBI Taxonomy" id="1314807"/>
    <lineage>
        <taxon>Eukaryota</taxon>
        <taxon>Fungi</taxon>
        <taxon>Dikarya</taxon>
        <taxon>Basidiomycota</taxon>
        <taxon>Agaricomycotina</taxon>
        <taxon>Agaricomycetes</taxon>
        <taxon>Agaricomycetidae</taxon>
        <taxon>Agaricales</taxon>
        <taxon>Agaricales incertae sedis</taxon>
        <taxon>Dendrothele</taxon>
    </lineage>
</organism>
<dbReference type="OrthoDB" id="3051252at2759"/>